<evidence type="ECO:0000259" key="10">
    <source>
        <dbReference type="SMART" id="SM01029"/>
    </source>
</evidence>
<evidence type="ECO:0000256" key="8">
    <source>
        <dbReference type="RuleBase" id="RU003679"/>
    </source>
</evidence>
<dbReference type="InterPro" id="IPR025300">
    <property type="entry name" value="BetaGal_jelly_roll_dom"/>
</dbReference>
<dbReference type="AlphaFoldDB" id="A0AAW0GAL7"/>
<dbReference type="Gene3D" id="3.20.20.80">
    <property type="entry name" value="Glycosidases"/>
    <property type="match status" value="1"/>
</dbReference>
<dbReference type="SUPFAM" id="SSF51011">
    <property type="entry name" value="Glycosyl hydrolase domain"/>
    <property type="match status" value="1"/>
</dbReference>
<keyword evidence="12" id="KW-1185">Reference proteome</keyword>
<dbReference type="EC" id="3.2.1.23" evidence="3"/>
<proteinExistence type="inferred from homology"/>
<dbReference type="Gene3D" id="2.102.20.10">
    <property type="entry name" value="Beta-galactosidase, domain 2"/>
    <property type="match status" value="1"/>
</dbReference>
<dbReference type="InterPro" id="IPR017853">
    <property type="entry name" value="GH"/>
</dbReference>
<dbReference type="InterPro" id="IPR036833">
    <property type="entry name" value="BetaGal_dom3_sf"/>
</dbReference>
<evidence type="ECO:0000313" key="11">
    <source>
        <dbReference type="EMBL" id="KAK7688664.1"/>
    </source>
</evidence>
<keyword evidence="5" id="KW-0378">Hydrolase</keyword>
<dbReference type="Pfam" id="PF10435">
    <property type="entry name" value="BetaGal_dom2"/>
    <property type="match status" value="1"/>
</dbReference>
<dbReference type="GO" id="GO:0004565">
    <property type="term" value="F:beta-galactosidase activity"/>
    <property type="evidence" value="ECO:0007669"/>
    <property type="project" value="UniProtKB-EC"/>
</dbReference>
<evidence type="ECO:0000256" key="9">
    <source>
        <dbReference type="SAM" id="SignalP"/>
    </source>
</evidence>
<feature type="chain" id="PRO_5043407312" description="beta-galactosidase" evidence="9">
    <location>
        <begin position="34"/>
        <end position="1012"/>
    </location>
</feature>
<comment type="caution">
    <text evidence="11">The sequence shown here is derived from an EMBL/GenBank/DDBJ whole genome shotgun (WGS) entry which is preliminary data.</text>
</comment>
<dbReference type="EMBL" id="JASBNA010000010">
    <property type="protein sequence ID" value="KAK7688664.1"/>
    <property type="molecule type" value="Genomic_DNA"/>
</dbReference>
<dbReference type="Proteomes" id="UP001385951">
    <property type="component" value="Unassembled WGS sequence"/>
</dbReference>
<evidence type="ECO:0000256" key="4">
    <source>
        <dbReference type="ARBA" id="ARBA00022729"/>
    </source>
</evidence>
<dbReference type="SMART" id="SM01029">
    <property type="entry name" value="BetaGal_dom2"/>
    <property type="match status" value="1"/>
</dbReference>
<reference evidence="11 12" key="1">
    <citation type="submission" date="2022-09" db="EMBL/GenBank/DDBJ databases">
        <authorList>
            <person name="Palmer J.M."/>
        </authorList>
    </citation>
    <scope>NUCLEOTIDE SEQUENCE [LARGE SCALE GENOMIC DNA]</scope>
    <source>
        <strain evidence="11 12">DSM 7382</strain>
    </source>
</reference>
<feature type="signal peptide" evidence="9">
    <location>
        <begin position="1"/>
        <end position="33"/>
    </location>
</feature>
<evidence type="ECO:0000256" key="3">
    <source>
        <dbReference type="ARBA" id="ARBA00012756"/>
    </source>
</evidence>
<protein>
    <recommendedName>
        <fullName evidence="3">beta-galactosidase</fullName>
        <ecNumber evidence="3">3.2.1.23</ecNumber>
    </recommendedName>
</protein>
<dbReference type="SUPFAM" id="SSF51445">
    <property type="entry name" value="(Trans)glycosidases"/>
    <property type="match status" value="1"/>
</dbReference>
<dbReference type="InterPro" id="IPR025972">
    <property type="entry name" value="BetaGal_dom3"/>
</dbReference>
<evidence type="ECO:0000256" key="7">
    <source>
        <dbReference type="ARBA" id="ARBA00023295"/>
    </source>
</evidence>
<dbReference type="FunFam" id="3.20.20.80:FF:000040">
    <property type="entry name" value="Beta-galactosidase A"/>
    <property type="match status" value="1"/>
</dbReference>
<dbReference type="Gene3D" id="2.60.120.260">
    <property type="entry name" value="Galactose-binding domain-like"/>
    <property type="match status" value="2"/>
</dbReference>
<sequence>MFWRKGSSWSFFVLLPLLSGLVIWPSALSSASAVHDSRFGGAVTLPSDPPRNSTGLTDVVQWDNYTLFVHDQRIFLHSGEFHPWRLPVPDLWLDIFQKMVAGGFNGGLSNPAPGVLDFDDWRAVQPLFDAAKAAGIFLVIRPGPYINAETTAGGLAHWAISLTTSTALRTNASDYQAAWTPYITQMAKFIEPNQVSNGGPVIAVQIDNEYGPVPDSHAQYFAQIEKVYRDNGIVVPFTYNDPGERMGFVNGTGSVDLYGVDAYPNRYDCAHPYVWKPVVTDYHSYHMQVNPSQPWFMPEFQGGSLDGWGGAGYDGCEVLTGPDFEDVFYKQNWASNVKLISYYMLFGGTSWGGLAYPGVYTSYDYGGAIRESRTLTSKFDELKRQGLFLRSSPEFLKTDWIGDTNTTIPGVSLNGSEAFITLLRNPDTGTGFVIARQNDSTSTALINFSLTLPTSAGTLTLPQTFSGISLNGRQSKIITTDYSFGSKSHLLYSTAGIFFAGTIGTRDILFLHGDSDQSHEFSFAHSGGNNARSNTPSNVKLSTKGSQTIASILPGGPVLITIFESDSQLVLFSDPVTAATFWAPTIASDDSSNPLKNYFQFGSNITVLVGGPYLVRNATITRNGELALRGDLNASCTLSVLAPSNVRSVSWNGALVHTDNVQNSAMRTGRLFYNEDAKAIQVPKLTDWRFADSLPEIQSGFSDEDWVVADHTTTNLSAPPLYGDGRVLYNCDYGFCENTVLYRAHFNGTGSETSANLSITGGLAFAASVWINDKFINTTFGGSNSQTDAVYTFPDGSVRIGEDNVLTVVMDNMGVQEDNANAQYKLPIGITGFKLNNGSISTWKIQGKKGGYLNYPDKVRGVLNEGGLFGERQGWHLPGFDTSKWTPRSLSDGLPSGKSGIGFFVTTFDLSIPEGKDVNIAFQFGEETEPYRALLFVNGWQFGKFVANLGPQTKFPVPPGILDYSGTNTIAVALWALEEVAVSPSLELVIDNILDGGIGPVAVNNPTWAPRP</sequence>
<comment type="similarity">
    <text evidence="2 8">Belongs to the glycosyl hydrolase 35 family.</text>
</comment>
<dbReference type="InterPro" id="IPR037110">
    <property type="entry name" value="Betagal_dom2_sf"/>
</dbReference>
<dbReference type="InterPro" id="IPR001944">
    <property type="entry name" value="Glycoside_Hdrlase_35"/>
</dbReference>
<evidence type="ECO:0000313" key="12">
    <source>
        <dbReference type="Proteomes" id="UP001385951"/>
    </source>
</evidence>
<keyword evidence="6" id="KW-0325">Glycoprotein</keyword>
<keyword evidence="7" id="KW-0326">Glycosidase</keyword>
<dbReference type="Gene3D" id="2.60.390.10">
    <property type="entry name" value="Beta-galactosidase, domain 3"/>
    <property type="match status" value="1"/>
</dbReference>
<dbReference type="PANTHER" id="PTHR23421">
    <property type="entry name" value="BETA-GALACTOSIDASE RELATED"/>
    <property type="match status" value="1"/>
</dbReference>
<dbReference type="InterPro" id="IPR018954">
    <property type="entry name" value="Betagal_dom2"/>
</dbReference>
<dbReference type="Pfam" id="PF01301">
    <property type="entry name" value="Glyco_hydro_35"/>
    <property type="match status" value="1"/>
</dbReference>
<evidence type="ECO:0000256" key="5">
    <source>
        <dbReference type="ARBA" id="ARBA00022801"/>
    </source>
</evidence>
<dbReference type="PRINTS" id="PR00742">
    <property type="entry name" value="GLHYDRLASE35"/>
</dbReference>
<dbReference type="Pfam" id="PF13363">
    <property type="entry name" value="BetaGal_dom3"/>
    <property type="match status" value="1"/>
</dbReference>
<accession>A0AAW0GAL7</accession>
<name>A0AAW0GAL7_9APHY</name>
<dbReference type="InterPro" id="IPR031330">
    <property type="entry name" value="Gly_Hdrlase_35_cat"/>
</dbReference>
<evidence type="ECO:0000256" key="2">
    <source>
        <dbReference type="ARBA" id="ARBA00009809"/>
    </source>
</evidence>
<organism evidence="11 12">
    <name type="scientific">Cerrena zonata</name>
    <dbReference type="NCBI Taxonomy" id="2478898"/>
    <lineage>
        <taxon>Eukaryota</taxon>
        <taxon>Fungi</taxon>
        <taxon>Dikarya</taxon>
        <taxon>Basidiomycota</taxon>
        <taxon>Agaricomycotina</taxon>
        <taxon>Agaricomycetes</taxon>
        <taxon>Polyporales</taxon>
        <taxon>Cerrenaceae</taxon>
        <taxon>Cerrena</taxon>
    </lineage>
</organism>
<keyword evidence="4 9" id="KW-0732">Signal</keyword>
<gene>
    <name evidence="11" type="ORF">QCA50_008202</name>
</gene>
<dbReference type="InterPro" id="IPR008979">
    <property type="entry name" value="Galactose-bd-like_sf"/>
</dbReference>
<dbReference type="Pfam" id="PF13364">
    <property type="entry name" value="BetaGal_ABD2"/>
    <property type="match status" value="2"/>
</dbReference>
<feature type="domain" description="Beta-galactosidase" evidence="10">
    <location>
        <begin position="394"/>
        <end position="581"/>
    </location>
</feature>
<dbReference type="SUPFAM" id="SSF117100">
    <property type="entry name" value="Beta-galactosidase LacA, domain 3"/>
    <property type="match status" value="1"/>
</dbReference>
<evidence type="ECO:0000256" key="6">
    <source>
        <dbReference type="ARBA" id="ARBA00023180"/>
    </source>
</evidence>
<dbReference type="SUPFAM" id="SSF49785">
    <property type="entry name" value="Galactose-binding domain-like"/>
    <property type="match status" value="2"/>
</dbReference>
<comment type="catalytic activity">
    <reaction evidence="1">
        <text>Hydrolysis of terminal non-reducing beta-D-galactose residues in beta-D-galactosides.</text>
        <dbReference type="EC" id="3.2.1.23"/>
    </reaction>
</comment>
<evidence type="ECO:0000256" key="1">
    <source>
        <dbReference type="ARBA" id="ARBA00001412"/>
    </source>
</evidence>
<dbReference type="GO" id="GO:0005975">
    <property type="term" value="P:carbohydrate metabolic process"/>
    <property type="evidence" value="ECO:0007669"/>
    <property type="project" value="InterPro"/>
</dbReference>